<dbReference type="Pfam" id="PF13787">
    <property type="entry name" value="HXXEE"/>
    <property type="match status" value="1"/>
</dbReference>
<protein>
    <submittedName>
        <fullName evidence="2">HXXEE domain-containing protein</fullName>
    </submittedName>
</protein>
<proteinExistence type="predicted"/>
<dbReference type="InterPro" id="IPR025671">
    <property type="entry name" value="HXXEE"/>
</dbReference>
<keyword evidence="1" id="KW-0472">Membrane</keyword>
<name>A0ABW5Y9Q8_9SPHI</name>
<gene>
    <name evidence="2" type="ORF">ACFS5N_06075</name>
</gene>
<comment type="caution">
    <text evidence="2">The sequence shown here is derived from an EMBL/GenBank/DDBJ whole genome shotgun (WGS) entry which is preliminary data.</text>
</comment>
<dbReference type="RefSeq" id="WP_377183283.1">
    <property type="nucleotide sequence ID" value="NZ_JBHUPD010000001.1"/>
</dbReference>
<feature type="transmembrane region" description="Helical" evidence="1">
    <location>
        <begin position="132"/>
        <end position="151"/>
    </location>
</feature>
<evidence type="ECO:0000313" key="2">
    <source>
        <dbReference type="EMBL" id="MFD2872025.1"/>
    </source>
</evidence>
<sequence length="155" mass="17058">MNITFSTLAILLTAAVMLHVTEEFLVPGGFADWYARLMPPKTEKKNNTGFLVWINTLMMFVCALALYFGNTALGYTFWYYNAAIAAANALFHLWGVFKLKAYSPGVVTGLLLYVPLFVIGTKQLVGSGELPLTKAIIAIALGIGYHIFSVIRQSK</sequence>
<organism evidence="2 3">
    <name type="scientific">Mucilaginibacter ximonensis</name>
    <dbReference type="NCBI Taxonomy" id="538021"/>
    <lineage>
        <taxon>Bacteria</taxon>
        <taxon>Pseudomonadati</taxon>
        <taxon>Bacteroidota</taxon>
        <taxon>Sphingobacteriia</taxon>
        <taxon>Sphingobacteriales</taxon>
        <taxon>Sphingobacteriaceae</taxon>
        <taxon>Mucilaginibacter</taxon>
    </lineage>
</organism>
<keyword evidence="1" id="KW-1133">Transmembrane helix</keyword>
<keyword evidence="1" id="KW-0812">Transmembrane</keyword>
<evidence type="ECO:0000313" key="3">
    <source>
        <dbReference type="Proteomes" id="UP001597557"/>
    </source>
</evidence>
<reference evidence="3" key="1">
    <citation type="journal article" date="2019" name="Int. J. Syst. Evol. Microbiol.">
        <title>The Global Catalogue of Microorganisms (GCM) 10K type strain sequencing project: providing services to taxonomists for standard genome sequencing and annotation.</title>
        <authorList>
            <consortium name="The Broad Institute Genomics Platform"/>
            <consortium name="The Broad Institute Genome Sequencing Center for Infectious Disease"/>
            <person name="Wu L."/>
            <person name="Ma J."/>
        </authorList>
    </citation>
    <scope>NUCLEOTIDE SEQUENCE [LARGE SCALE GENOMIC DNA]</scope>
    <source>
        <strain evidence="3">KCTC 22437</strain>
    </source>
</reference>
<keyword evidence="3" id="KW-1185">Reference proteome</keyword>
<feature type="transmembrane region" description="Helical" evidence="1">
    <location>
        <begin position="101"/>
        <end position="120"/>
    </location>
</feature>
<evidence type="ECO:0000256" key="1">
    <source>
        <dbReference type="SAM" id="Phobius"/>
    </source>
</evidence>
<feature type="transmembrane region" description="Helical" evidence="1">
    <location>
        <begin position="50"/>
        <end position="70"/>
    </location>
</feature>
<dbReference type="EMBL" id="JBHUPD010000001">
    <property type="protein sequence ID" value="MFD2872025.1"/>
    <property type="molecule type" value="Genomic_DNA"/>
</dbReference>
<accession>A0ABW5Y9Q8</accession>
<feature type="transmembrane region" description="Helical" evidence="1">
    <location>
        <begin position="77"/>
        <end position="95"/>
    </location>
</feature>
<dbReference type="Proteomes" id="UP001597557">
    <property type="component" value="Unassembled WGS sequence"/>
</dbReference>